<dbReference type="OrthoDB" id="6272545at2759"/>
<dbReference type="AlphaFoldDB" id="A0A6A4GJW9"/>
<dbReference type="InterPro" id="IPR038765">
    <property type="entry name" value="Papain-like_cys_pep_sf"/>
</dbReference>
<evidence type="ECO:0000313" key="3">
    <source>
        <dbReference type="Proteomes" id="UP000799118"/>
    </source>
</evidence>
<feature type="region of interest" description="Disordered" evidence="1">
    <location>
        <begin position="91"/>
        <end position="134"/>
    </location>
</feature>
<gene>
    <name evidence="2" type="ORF">BT96DRAFT_949661</name>
</gene>
<feature type="compositionally biased region" description="Basic and acidic residues" evidence="1">
    <location>
        <begin position="115"/>
        <end position="134"/>
    </location>
</feature>
<name>A0A6A4GJW9_9AGAR</name>
<organism evidence="2 3">
    <name type="scientific">Gymnopus androsaceus JB14</name>
    <dbReference type="NCBI Taxonomy" id="1447944"/>
    <lineage>
        <taxon>Eukaryota</taxon>
        <taxon>Fungi</taxon>
        <taxon>Dikarya</taxon>
        <taxon>Basidiomycota</taxon>
        <taxon>Agaricomycotina</taxon>
        <taxon>Agaricomycetes</taxon>
        <taxon>Agaricomycetidae</taxon>
        <taxon>Agaricales</taxon>
        <taxon>Marasmiineae</taxon>
        <taxon>Omphalotaceae</taxon>
        <taxon>Gymnopus</taxon>
    </lineage>
</organism>
<dbReference type="EMBL" id="ML769954">
    <property type="protein sequence ID" value="KAE9385696.1"/>
    <property type="molecule type" value="Genomic_DNA"/>
</dbReference>
<accession>A0A6A4GJW9</accession>
<protein>
    <submittedName>
        <fullName evidence="2">Uncharacterized protein</fullName>
    </submittedName>
</protein>
<dbReference type="SUPFAM" id="SSF54001">
    <property type="entry name" value="Cysteine proteinases"/>
    <property type="match status" value="1"/>
</dbReference>
<feature type="region of interest" description="Disordered" evidence="1">
    <location>
        <begin position="356"/>
        <end position="487"/>
    </location>
</feature>
<sequence length="697" mass="80421">MSSSGQRVTFIPTDDLFNFDSQPGPMSVATDDDDEEMLELFGKRQRQHTHSSSEGSVVPLSKRRRSESPFLEEKSGKWKDKEWHWAEPDEAFRKRMEETRQRLREEGRNRRKERRDKMSGRWGDKLPEAGESREVIPAGTGLGIERFSDEHNREISAFVESFGKTYLDATAFMVEEVESSRNKGKQKAKSVSPVNDDDNDIDMDVLEISSDEDDNMVQFQIGLPPQFILDFVSLGDGNWLTDSIVNSYLLLMISLVGRHQPHRRLFVMVSNVCDNLDAFFSKGARKPLELFSRHPKRINFFSGQWNIFMPYHLKNHWVWHHNAVEDLATTPPLKSNKAFLTLDNNSSRLTAEELEADKRMNEKSAFSNRSTADGLDLSSEERFELEDDEDADEDENEHPETKVSKPSSTGDSVSSTEEWLSSQVVGKPDIGPDKSMETGSSKKSRFSTPTPPQVEDLSKVATPVKPSQATWTSPSKKKSSWDEEDFEGGDNVSYNWVNPRRSKKRMEVFWDQYPSPFEPESADSEIWLGDAQDWLEELTGFLKPPSYNPDKDLKELLILSKQEIDCPGDHVVTVVFKKVIISAMKMRMDRWMDRWVLMDGQIDDWKSWYGWMDGWMDDERALTDGWMDRLILFINNIKVEMDGWMGLMDGWMDGWIGAYGWMMDGWMDNRWMNGALIWMDTMHLIIKIPILAKNSLQ</sequence>
<reference evidence="2" key="1">
    <citation type="journal article" date="2019" name="Environ. Microbiol.">
        <title>Fungal ecological strategies reflected in gene transcription - a case study of two litter decomposers.</title>
        <authorList>
            <person name="Barbi F."/>
            <person name="Kohler A."/>
            <person name="Barry K."/>
            <person name="Baskaran P."/>
            <person name="Daum C."/>
            <person name="Fauchery L."/>
            <person name="Ihrmark K."/>
            <person name="Kuo A."/>
            <person name="LaButti K."/>
            <person name="Lipzen A."/>
            <person name="Morin E."/>
            <person name="Grigoriev I.V."/>
            <person name="Henrissat B."/>
            <person name="Lindahl B."/>
            <person name="Martin F."/>
        </authorList>
    </citation>
    <scope>NUCLEOTIDE SEQUENCE</scope>
    <source>
        <strain evidence="2">JB14</strain>
    </source>
</reference>
<proteinExistence type="predicted"/>
<evidence type="ECO:0000313" key="2">
    <source>
        <dbReference type="EMBL" id="KAE9385696.1"/>
    </source>
</evidence>
<dbReference type="Gene3D" id="3.40.395.10">
    <property type="entry name" value="Adenoviral Proteinase, Chain A"/>
    <property type="match status" value="1"/>
</dbReference>
<feature type="compositionally biased region" description="Polar residues" evidence="1">
    <location>
        <begin position="465"/>
        <end position="474"/>
    </location>
</feature>
<keyword evidence="3" id="KW-1185">Reference proteome</keyword>
<feature type="compositionally biased region" description="Basic and acidic residues" evidence="1">
    <location>
        <begin position="91"/>
        <end position="108"/>
    </location>
</feature>
<feature type="region of interest" description="Disordered" evidence="1">
    <location>
        <begin position="1"/>
        <end position="77"/>
    </location>
</feature>
<dbReference type="Proteomes" id="UP000799118">
    <property type="component" value="Unassembled WGS sequence"/>
</dbReference>
<feature type="compositionally biased region" description="Acidic residues" evidence="1">
    <location>
        <begin position="383"/>
        <end position="397"/>
    </location>
</feature>
<feature type="compositionally biased region" description="Polar residues" evidence="1">
    <location>
        <begin position="404"/>
        <end position="424"/>
    </location>
</feature>
<evidence type="ECO:0000256" key="1">
    <source>
        <dbReference type="SAM" id="MobiDB-lite"/>
    </source>
</evidence>